<name>A0ABQ2YH81_9GAMM</name>
<dbReference type="InterPro" id="IPR014845">
    <property type="entry name" value="GYD/TTHA1554"/>
</dbReference>
<dbReference type="EMBL" id="BMXS01000003">
    <property type="protein sequence ID" value="GGX84038.1"/>
    <property type="molecule type" value="Genomic_DNA"/>
</dbReference>
<evidence type="ECO:0000313" key="2">
    <source>
        <dbReference type="Proteomes" id="UP000653056"/>
    </source>
</evidence>
<evidence type="ECO:0008006" key="3">
    <source>
        <dbReference type="Google" id="ProtNLM"/>
    </source>
</evidence>
<comment type="caution">
    <text evidence="1">The sequence shown here is derived from an EMBL/GenBank/DDBJ whole genome shotgun (WGS) entry which is preliminary data.</text>
</comment>
<evidence type="ECO:0000313" key="1">
    <source>
        <dbReference type="EMBL" id="GGX84038.1"/>
    </source>
</evidence>
<keyword evidence="2" id="KW-1185">Reference proteome</keyword>
<accession>A0ABQ2YH81</accession>
<sequence length="95" mass="10659">MATYLILTRLEPTAVSDPAELKTIAKTVKEKIKERCPGVDWKDSYATLGQFDVIDVVESNDPKEVERAAMIIRSYGHGSTETLLATPWKEFLEAM</sequence>
<dbReference type="RefSeq" id="WP_189466646.1">
    <property type="nucleotide sequence ID" value="NZ_BMXS01000003.1"/>
</dbReference>
<reference evidence="2" key="1">
    <citation type="journal article" date="2019" name="Int. J. Syst. Evol. Microbiol.">
        <title>The Global Catalogue of Microorganisms (GCM) 10K type strain sequencing project: providing services to taxonomists for standard genome sequencing and annotation.</title>
        <authorList>
            <consortium name="The Broad Institute Genomics Platform"/>
            <consortium name="The Broad Institute Genome Sequencing Center for Infectious Disease"/>
            <person name="Wu L."/>
            <person name="Ma J."/>
        </authorList>
    </citation>
    <scope>NUCLEOTIDE SEQUENCE [LARGE SCALE GENOMIC DNA]</scope>
    <source>
        <strain evidence="2">KCTC 22228</strain>
    </source>
</reference>
<proteinExistence type="predicted"/>
<gene>
    <name evidence="1" type="ORF">GCM10007160_09100</name>
</gene>
<protein>
    <recommendedName>
        <fullName evidence="3">GYD domain-containing protein</fullName>
    </recommendedName>
</protein>
<dbReference type="Proteomes" id="UP000653056">
    <property type="component" value="Unassembled WGS sequence"/>
</dbReference>
<dbReference type="Pfam" id="PF08734">
    <property type="entry name" value="GYD"/>
    <property type="match status" value="1"/>
</dbReference>
<organism evidence="1 2">
    <name type="scientific">Litchfieldella qijiaojingensis</name>
    <dbReference type="NCBI Taxonomy" id="980347"/>
    <lineage>
        <taxon>Bacteria</taxon>
        <taxon>Pseudomonadati</taxon>
        <taxon>Pseudomonadota</taxon>
        <taxon>Gammaproteobacteria</taxon>
        <taxon>Oceanospirillales</taxon>
        <taxon>Halomonadaceae</taxon>
        <taxon>Litchfieldella</taxon>
    </lineage>
</organism>